<sequence>MRTAICSWGPRFTAPLIYSHLCWSRCDFSTTVLRSARKKREAKPNSISSVDLVEFYEPRTWPKHWGAVEIEELFRKHDVREAVPAQRYDAIATAFQSGDMLAVLLWAPTQLR</sequence>
<dbReference type="EMBL" id="CYKH01000038">
    <property type="protein sequence ID" value="CUE63586.1"/>
    <property type="molecule type" value="Genomic_DNA"/>
</dbReference>
<evidence type="ECO:0000313" key="1">
    <source>
        <dbReference type="EMBL" id="CUE63586.1"/>
    </source>
</evidence>
<reference evidence="2" key="1">
    <citation type="submission" date="2015-09" db="EMBL/GenBank/DDBJ databases">
        <authorList>
            <consortium name="Pathogen Informatics"/>
        </authorList>
    </citation>
    <scope>NUCLEOTIDE SEQUENCE [LARGE SCALE GENOMIC DNA]</scope>
    <source>
        <strain evidence="2">Lake Konstanz</strain>
    </source>
</reference>
<proteinExistence type="predicted"/>
<dbReference type="VEuPathDB" id="TriTrypDB:BSAL_50250"/>
<evidence type="ECO:0000313" key="2">
    <source>
        <dbReference type="Proteomes" id="UP000051952"/>
    </source>
</evidence>
<dbReference type="AlphaFoldDB" id="A0A0S4IKW3"/>
<accession>A0A0S4IKW3</accession>
<name>A0A0S4IKW3_BODSA</name>
<organism evidence="1 2">
    <name type="scientific">Bodo saltans</name>
    <name type="common">Flagellated protozoan</name>
    <dbReference type="NCBI Taxonomy" id="75058"/>
    <lineage>
        <taxon>Eukaryota</taxon>
        <taxon>Discoba</taxon>
        <taxon>Euglenozoa</taxon>
        <taxon>Kinetoplastea</taxon>
        <taxon>Metakinetoplastina</taxon>
        <taxon>Eubodonida</taxon>
        <taxon>Bodonidae</taxon>
        <taxon>Bodo</taxon>
    </lineage>
</organism>
<gene>
    <name evidence="1" type="ORF">BSAL_50250</name>
</gene>
<keyword evidence="2" id="KW-1185">Reference proteome</keyword>
<dbReference type="Proteomes" id="UP000051952">
    <property type="component" value="Unassembled WGS sequence"/>
</dbReference>
<protein>
    <submittedName>
        <fullName evidence="1">GPI-anchored surface protein, putative</fullName>
    </submittedName>
</protein>